<dbReference type="Proteomes" id="UP000184085">
    <property type="component" value="Unassembled WGS sequence"/>
</dbReference>
<dbReference type="SUPFAM" id="SSF51316">
    <property type="entry name" value="Mss4-like"/>
    <property type="match status" value="1"/>
</dbReference>
<dbReference type="Gene3D" id="3.90.1590.10">
    <property type="entry name" value="glutathione-dependent formaldehyde- activating enzyme (gfa)"/>
    <property type="match status" value="1"/>
</dbReference>
<evidence type="ECO:0000256" key="3">
    <source>
        <dbReference type="ARBA" id="ARBA00022833"/>
    </source>
</evidence>
<keyword evidence="4 7" id="KW-0456">Lyase</keyword>
<keyword evidence="2" id="KW-0479">Metal-binding</keyword>
<dbReference type="InterPro" id="IPR006913">
    <property type="entry name" value="CENP-V/GFA"/>
</dbReference>
<dbReference type="EMBL" id="FMJB01000046">
    <property type="protein sequence ID" value="SCM67531.1"/>
    <property type="molecule type" value="Genomic_DNA"/>
</dbReference>
<evidence type="ECO:0000256" key="1">
    <source>
        <dbReference type="ARBA" id="ARBA00005495"/>
    </source>
</evidence>
<evidence type="ECO:0000256" key="4">
    <source>
        <dbReference type="ARBA" id="ARBA00023239"/>
    </source>
</evidence>
<accession>A0A1M4MY78</accession>
<feature type="domain" description="CENP-V/GFA" evidence="6">
    <location>
        <begin position="34"/>
        <end position="181"/>
    </location>
</feature>
<dbReference type="InterPro" id="IPR011057">
    <property type="entry name" value="Mss4-like_sf"/>
</dbReference>
<proteinExistence type="inferred from homology"/>
<keyword evidence="3" id="KW-0862">Zinc</keyword>
<comment type="similarity">
    <text evidence="1">Belongs to the Gfa family.</text>
</comment>
<dbReference type="PANTHER" id="PTHR33337:SF40">
    <property type="entry name" value="CENP-V_GFA DOMAIN-CONTAINING PROTEIN-RELATED"/>
    <property type="match status" value="1"/>
</dbReference>
<dbReference type="GO" id="GO:0046294">
    <property type="term" value="P:formaldehyde catabolic process"/>
    <property type="evidence" value="ECO:0007669"/>
    <property type="project" value="InterPro"/>
</dbReference>
<dbReference type="GO" id="GO:0008270">
    <property type="term" value="F:zinc ion binding"/>
    <property type="evidence" value="ECO:0007669"/>
    <property type="project" value="InterPro"/>
</dbReference>
<evidence type="ECO:0000313" key="7">
    <source>
        <dbReference type="EMBL" id="SCM67531.1"/>
    </source>
</evidence>
<keyword evidence="8" id="KW-1185">Reference proteome</keyword>
<dbReference type="PROSITE" id="PS51891">
    <property type="entry name" value="CENP_V_GFA"/>
    <property type="match status" value="1"/>
</dbReference>
<dbReference type="RefSeq" id="WP_083595655.1">
    <property type="nucleotide sequence ID" value="NZ_FMJB01000046.1"/>
</dbReference>
<dbReference type="AlphaFoldDB" id="A0A1M4MY78"/>
<dbReference type="GO" id="GO:0051907">
    <property type="term" value="F:S-(hydroxymethyl)glutathione synthase activity"/>
    <property type="evidence" value="ECO:0007669"/>
    <property type="project" value="UniProtKB-UniRule"/>
</dbReference>
<name>A0A1M4MY78_9RHOB</name>
<dbReference type="NCBIfam" id="TIGR02820">
    <property type="entry name" value="formald_GSH"/>
    <property type="match status" value="1"/>
</dbReference>
<sequence>MGRYDRETALHAFDGQSRVIHPCAAQAKDDKPDFQGGTLRCHCHDSPVLVQINAQSQHNHLCGCSRCWKSDGALFSQIAVVPRNAVHVVENADKLGLVDPAAVIQRYACRDCGVHLVGRVESKSHGFYGLDFIHTELSADIGWSAPSFAAYVSSVVEAGFPPEQMPHLRRQLRALGLEPYDCLSPDLMDVISHHAYVRRRSEGERVSA</sequence>
<gene>
    <name evidence="7" type="primary">gfa3</name>
    <name evidence="7" type="ORF">KARMA_1731</name>
</gene>
<dbReference type="NCBIfam" id="NF003829">
    <property type="entry name" value="PRK05417.1"/>
    <property type="match status" value="1"/>
</dbReference>
<evidence type="ECO:0000256" key="2">
    <source>
        <dbReference type="ARBA" id="ARBA00022723"/>
    </source>
</evidence>
<organism evidence="7 8">
    <name type="scientific">Donghicola eburneus</name>
    <dbReference type="NCBI Taxonomy" id="393278"/>
    <lineage>
        <taxon>Bacteria</taxon>
        <taxon>Pseudomonadati</taxon>
        <taxon>Pseudomonadota</taxon>
        <taxon>Alphaproteobacteria</taxon>
        <taxon>Rhodobacterales</taxon>
        <taxon>Roseobacteraceae</taxon>
        <taxon>Donghicola</taxon>
    </lineage>
</organism>
<reference evidence="8" key="1">
    <citation type="submission" date="2016-09" db="EMBL/GenBank/DDBJ databases">
        <authorList>
            <person name="Wibberg D."/>
        </authorList>
    </citation>
    <scope>NUCLEOTIDE SEQUENCE [LARGE SCALE GENOMIC DNA]</scope>
</reference>
<evidence type="ECO:0000259" key="6">
    <source>
        <dbReference type="PROSITE" id="PS51891"/>
    </source>
</evidence>
<dbReference type="Pfam" id="PF04828">
    <property type="entry name" value="GFA"/>
    <property type="match status" value="1"/>
</dbReference>
<dbReference type="PIRSF" id="PIRSF033318">
    <property type="entry name" value="Formald_GSH"/>
    <property type="match status" value="1"/>
</dbReference>
<dbReference type="PANTHER" id="PTHR33337">
    <property type="entry name" value="GFA DOMAIN-CONTAINING PROTEIN"/>
    <property type="match status" value="1"/>
</dbReference>
<evidence type="ECO:0000313" key="8">
    <source>
        <dbReference type="Proteomes" id="UP000184085"/>
    </source>
</evidence>
<dbReference type="InterPro" id="IPR014185">
    <property type="entry name" value="Formald_GSH"/>
</dbReference>
<protein>
    <recommendedName>
        <fullName evidence="5">S-(hydroxymethyl)glutathione synthase</fullName>
        <ecNumber evidence="5">4.4.1.22</ecNumber>
    </recommendedName>
</protein>
<evidence type="ECO:0000256" key="5">
    <source>
        <dbReference type="NCBIfam" id="TIGR02820"/>
    </source>
</evidence>
<dbReference type="EC" id="4.4.1.22" evidence="5"/>